<comment type="caution">
    <text evidence="1">The sequence shown here is derived from an EMBL/GenBank/DDBJ whole genome shotgun (WGS) entry which is preliminary data.</text>
</comment>
<protein>
    <submittedName>
        <fullName evidence="1">Uncharacterized protein</fullName>
    </submittedName>
</protein>
<proteinExistence type="predicted"/>
<organism evidence="1">
    <name type="scientific">Salmonella enterica</name>
    <name type="common">Salmonella choleraesuis</name>
    <dbReference type="NCBI Taxonomy" id="28901"/>
    <lineage>
        <taxon>Bacteria</taxon>
        <taxon>Pseudomonadati</taxon>
        <taxon>Pseudomonadota</taxon>
        <taxon>Gammaproteobacteria</taxon>
        <taxon>Enterobacterales</taxon>
        <taxon>Enterobacteriaceae</taxon>
        <taxon>Salmonella</taxon>
    </lineage>
</organism>
<dbReference type="AlphaFoldDB" id="A0A5V0UT28"/>
<name>A0A5V0UT28_SALER</name>
<gene>
    <name evidence="1" type="ORF">CFJ71_16205</name>
</gene>
<accession>A0A5V0UT28</accession>
<evidence type="ECO:0000313" key="1">
    <source>
        <dbReference type="EMBL" id="EBS8636232.1"/>
    </source>
</evidence>
<sequence>MASMNNLPRLTLKRAYMDIITDQLGLELNAEHTKLASDTEATIWITGMNETYDRLRGGNGVAASLNIEFQCFSSRGETAVHKAVHDLIMIDPTNERLIETGIHITNISPVSSDTSWEDDSSDGYVCATLTLKIDYLARF</sequence>
<reference evidence="1" key="1">
    <citation type="submission" date="2018-07" db="EMBL/GenBank/DDBJ databases">
        <authorList>
            <consortium name="PulseNet: The National Subtyping Network for Foodborne Disease Surveillance"/>
            <person name="Tarr C.L."/>
            <person name="Trees E."/>
            <person name="Katz L.S."/>
            <person name="Carleton-Romer H.A."/>
            <person name="Stroika S."/>
            <person name="Kucerova Z."/>
            <person name="Roache K.F."/>
            <person name="Sabol A.L."/>
            <person name="Besser J."/>
            <person name="Gerner-Smidt P."/>
        </authorList>
    </citation>
    <scope>NUCLEOTIDE SEQUENCE</scope>
    <source>
        <strain evidence="1">PNUSAS016908</strain>
    </source>
</reference>
<dbReference type="EMBL" id="AAGWWG010000009">
    <property type="protein sequence ID" value="EBS8636232.1"/>
    <property type="molecule type" value="Genomic_DNA"/>
</dbReference>